<dbReference type="OrthoDB" id="5951731at2759"/>
<dbReference type="EMBL" id="KZ821297">
    <property type="protein sequence ID" value="PYH40174.1"/>
    <property type="molecule type" value="Genomic_DNA"/>
</dbReference>
<evidence type="ECO:0000313" key="2">
    <source>
        <dbReference type="EMBL" id="PYH40174.1"/>
    </source>
</evidence>
<dbReference type="InterPro" id="IPR024079">
    <property type="entry name" value="MetalloPept_cat_dom_sf"/>
</dbReference>
<dbReference type="Proteomes" id="UP000248349">
    <property type="component" value="Unassembled WGS sequence"/>
</dbReference>
<accession>A0A318Z1C2</accession>
<dbReference type="SUPFAM" id="SSF55486">
    <property type="entry name" value="Metalloproteases ('zincins'), catalytic domain"/>
    <property type="match status" value="1"/>
</dbReference>
<organism evidence="2 3">
    <name type="scientific">Aspergillus saccharolyticus JOP 1030-1</name>
    <dbReference type="NCBI Taxonomy" id="1450539"/>
    <lineage>
        <taxon>Eukaryota</taxon>
        <taxon>Fungi</taxon>
        <taxon>Dikarya</taxon>
        <taxon>Ascomycota</taxon>
        <taxon>Pezizomycotina</taxon>
        <taxon>Eurotiomycetes</taxon>
        <taxon>Eurotiomycetidae</taxon>
        <taxon>Eurotiales</taxon>
        <taxon>Aspergillaceae</taxon>
        <taxon>Aspergillus</taxon>
        <taxon>Aspergillus subgen. Circumdati</taxon>
    </lineage>
</organism>
<dbReference type="Gene3D" id="3.40.390.10">
    <property type="entry name" value="Collagenase (Catalytic Domain)"/>
    <property type="match status" value="1"/>
</dbReference>
<keyword evidence="1" id="KW-0812">Transmembrane</keyword>
<evidence type="ECO:0000256" key="1">
    <source>
        <dbReference type="SAM" id="Phobius"/>
    </source>
</evidence>
<dbReference type="STRING" id="1450539.A0A318Z1C2"/>
<gene>
    <name evidence="2" type="ORF">BP01DRAFT_387605</name>
</gene>
<evidence type="ECO:0000313" key="3">
    <source>
        <dbReference type="Proteomes" id="UP000248349"/>
    </source>
</evidence>
<keyword evidence="1" id="KW-0472">Membrane</keyword>
<feature type="transmembrane region" description="Helical" evidence="1">
    <location>
        <begin position="80"/>
        <end position="97"/>
    </location>
</feature>
<evidence type="ECO:0008006" key="4">
    <source>
        <dbReference type="Google" id="ProtNLM"/>
    </source>
</evidence>
<reference evidence="2 3" key="1">
    <citation type="submission" date="2016-12" db="EMBL/GenBank/DDBJ databases">
        <title>The genomes of Aspergillus section Nigri reveals drivers in fungal speciation.</title>
        <authorList>
            <consortium name="DOE Joint Genome Institute"/>
            <person name="Vesth T.C."/>
            <person name="Nybo J."/>
            <person name="Theobald S."/>
            <person name="Brandl J."/>
            <person name="Frisvad J.C."/>
            <person name="Nielsen K.F."/>
            <person name="Lyhne E.K."/>
            <person name="Kogle M.E."/>
            <person name="Kuo A."/>
            <person name="Riley R."/>
            <person name="Clum A."/>
            <person name="Nolan M."/>
            <person name="Lipzen A."/>
            <person name="Salamov A."/>
            <person name="Henrissat B."/>
            <person name="Wiebenga A."/>
            <person name="De Vries R.P."/>
            <person name="Grigoriev I.V."/>
            <person name="Mortensen U.H."/>
            <person name="Andersen M.R."/>
            <person name="Baker S.E."/>
        </authorList>
    </citation>
    <scope>NUCLEOTIDE SEQUENCE [LARGE SCALE GENOMIC DNA]</scope>
    <source>
        <strain evidence="2 3">JOP 1030-1</strain>
    </source>
</reference>
<dbReference type="RefSeq" id="XP_025426156.1">
    <property type="nucleotide sequence ID" value="XM_025577750.1"/>
</dbReference>
<name>A0A318Z1C2_9EURO</name>
<keyword evidence="1" id="KW-1133">Transmembrane helix</keyword>
<dbReference type="Pfam" id="PF13583">
    <property type="entry name" value="Reprolysin_4"/>
    <property type="match status" value="1"/>
</dbReference>
<protein>
    <recommendedName>
        <fullName evidence="4">Peptidase M12B domain-containing protein</fullName>
    </recommendedName>
</protein>
<keyword evidence="3" id="KW-1185">Reference proteome</keyword>
<dbReference type="GO" id="GO:0008237">
    <property type="term" value="F:metallopeptidase activity"/>
    <property type="evidence" value="ECO:0007669"/>
    <property type="project" value="InterPro"/>
</dbReference>
<dbReference type="GeneID" id="37078979"/>
<dbReference type="AlphaFoldDB" id="A0A318Z1C2"/>
<sequence length="411" mass="45306">MTSTYVRYREIRLLGAKIVLPNSFEITWLQEITARCKVWAVIKLVTEITLQIMPGDLGGKRMLGYGQSEIKTCAPKTTMYLFRALVLGILFVIHSVTGHSTRVRKPDHAAPLNDVRLEISSPSFQTTGRFNLTFAVAKHDSKIQLQLKPNSVILPSDAYIRYLDTNGALKQIESLDKEQGRIFHGTAWVSFSNGSWCLAGRARIYLLNDGNNLLFEGNVGLFNQNFGLKPSTRAAYGLNQSNAQMEIIGATDALTYLREMRDQGILQGGPSSSAIASDLGGPITHTATMPRQYQGDYREINQSIGSRDGCPTTPKIALIGLATDCAYRAAFASVEEMRRGILGMVNAASEVFERNLNISLAIRNLTISDEGCPEHGSSSTPWNAACSAGDINWRLAQFALWRQSQDETNAY</sequence>
<proteinExistence type="predicted"/>